<evidence type="ECO:0000256" key="10">
    <source>
        <dbReference type="ARBA" id="ARBA00022723"/>
    </source>
</evidence>
<dbReference type="SUPFAM" id="SSF50156">
    <property type="entry name" value="PDZ domain-like"/>
    <property type="match status" value="1"/>
</dbReference>
<keyword evidence="11" id="KW-0967">Endosome</keyword>
<dbReference type="InterPro" id="IPR036034">
    <property type="entry name" value="PDZ_sf"/>
</dbReference>
<feature type="region of interest" description="Disordered" evidence="25">
    <location>
        <begin position="3872"/>
        <end position="3892"/>
    </location>
</feature>
<evidence type="ECO:0000256" key="15">
    <source>
        <dbReference type="ARBA" id="ARBA00023065"/>
    </source>
</evidence>
<dbReference type="GO" id="GO:0032287">
    <property type="term" value="P:peripheral nervous system myelin maintenance"/>
    <property type="evidence" value="ECO:0007669"/>
    <property type="project" value="TreeGrafter"/>
</dbReference>
<evidence type="ECO:0000256" key="13">
    <source>
        <dbReference type="ARBA" id="ARBA00022958"/>
    </source>
</evidence>
<keyword evidence="10" id="KW-0479">Metal-binding</keyword>
<dbReference type="GO" id="GO:0005634">
    <property type="term" value="C:nucleus"/>
    <property type="evidence" value="ECO:0007669"/>
    <property type="project" value="UniProtKB-SubCell"/>
</dbReference>
<keyword evidence="19" id="KW-0458">Lysosome</keyword>
<proteinExistence type="inferred from homology"/>
<feature type="region of interest" description="Disordered" evidence="25">
    <location>
        <begin position="3954"/>
        <end position="3978"/>
    </location>
</feature>
<gene>
    <name evidence="28" type="ORF">DPX16_8440</name>
</gene>
<feature type="transmembrane region" description="Helical" evidence="26">
    <location>
        <begin position="5041"/>
        <end position="5061"/>
    </location>
</feature>
<feature type="transmembrane region" description="Helical" evidence="26">
    <location>
        <begin position="4819"/>
        <end position="4842"/>
    </location>
</feature>
<feature type="region of interest" description="Disordered" evidence="25">
    <location>
        <begin position="2024"/>
        <end position="2045"/>
    </location>
</feature>
<feature type="region of interest" description="Disordered" evidence="25">
    <location>
        <begin position="5084"/>
        <end position="5125"/>
    </location>
</feature>
<keyword evidence="18" id="KW-0325">Glycoprotein</keyword>
<keyword evidence="29" id="KW-1185">Reference proteome</keyword>
<evidence type="ECO:0000256" key="5">
    <source>
        <dbReference type="ARBA" id="ARBA00006666"/>
    </source>
</evidence>
<evidence type="ECO:0000256" key="1">
    <source>
        <dbReference type="ARBA" id="ARBA00004123"/>
    </source>
</evidence>
<comment type="similarity">
    <text evidence="5 24">Belongs to the two pore domain potassium channel (TC 1.A.1.8) family.</text>
</comment>
<evidence type="ECO:0000256" key="4">
    <source>
        <dbReference type="ARBA" id="ARBA00004414"/>
    </source>
</evidence>
<dbReference type="OrthoDB" id="447516at2759"/>
<keyword evidence="7 24" id="KW-0813">Transport</keyword>
<name>A0A3N0Z320_ANAGA</name>
<organism evidence="28 29">
    <name type="scientific">Anabarilius grahami</name>
    <name type="common">Kanglang fish</name>
    <name type="synonym">Barilius grahami</name>
    <dbReference type="NCBI Taxonomy" id="495550"/>
    <lineage>
        <taxon>Eukaryota</taxon>
        <taxon>Metazoa</taxon>
        <taxon>Chordata</taxon>
        <taxon>Craniata</taxon>
        <taxon>Vertebrata</taxon>
        <taxon>Euteleostomi</taxon>
        <taxon>Actinopterygii</taxon>
        <taxon>Neopterygii</taxon>
        <taxon>Teleostei</taxon>
        <taxon>Ostariophysi</taxon>
        <taxon>Cypriniformes</taxon>
        <taxon>Xenocyprididae</taxon>
        <taxon>Xenocypridinae</taxon>
        <taxon>Xenocypridinae incertae sedis</taxon>
        <taxon>Anabarilius</taxon>
    </lineage>
</organism>
<feature type="region of interest" description="Disordered" evidence="25">
    <location>
        <begin position="1020"/>
        <end position="1042"/>
    </location>
</feature>
<feature type="region of interest" description="Disordered" evidence="25">
    <location>
        <begin position="1645"/>
        <end position="1679"/>
    </location>
</feature>
<dbReference type="InterPro" id="IPR001478">
    <property type="entry name" value="PDZ"/>
</dbReference>
<evidence type="ECO:0000256" key="19">
    <source>
        <dbReference type="ARBA" id="ARBA00023228"/>
    </source>
</evidence>
<reference evidence="28 29" key="1">
    <citation type="submission" date="2018-10" db="EMBL/GenBank/DDBJ databases">
        <title>Genome assembly for a Yunnan-Guizhou Plateau 3E fish, Anabarilius grahami (Regan), and its evolutionary and genetic applications.</title>
        <authorList>
            <person name="Jiang W."/>
        </authorList>
    </citation>
    <scope>NUCLEOTIDE SEQUENCE [LARGE SCALE GENOMIC DNA]</scope>
    <source>
        <strain evidence="28">AG-KIZ</strain>
        <tissue evidence="28">Muscle</tissue>
    </source>
</reference>
<dbReference type="InterPro" id="IPR013099">
    <property type="entry name" value="K_chnl_dom"/>
</dbReference>
<dbReference type="PANTHER" id="PTHR23348:SF42">
    <property type="entry name" value="PERIAXIN"/>
    <property type="match status" value="1"/>
</dbReference>
<feature type="compositionally biased region" description="Polar residues" evidence="25">
    <location>
        <begin position="33"/>
        <end position="43"/>
    </location>
</feature>
<dbReference type="InterPro" id="IPR003280">
    <property type="entry name" value="2pore_dom_K_chnl"/>
</dbReference>
<evidence type="ECO:0000256" key="22">
    <source>
        <dbReference type="ARBA" id="ARBA00034430"/>
    </source>
</evidence>
<evidence type="ECO:0000256" key="16">
    <source>
        <dbReference type="ARBA" id="ARBA00023136"/>
    </source>
</evidence>
<keyword evidence="17" id="KW-1015">Disulfide bond</keyword>
<dbReference type="Gene3D" id="2.30.42.10">
    <property type="match status" value="1"/>
</dbReference>
<dbReference type="SUPFAM" id="SSF81324">
    <property type="entry name" value="Voltage-gated potassium channels"/>
    <property type="match status" value="2"/>
</dbReference>
<keyword evidence="14 26" id="KW-1133">Transmembrane helix</keyword>
<dbReference type="InterPro" id="IPR005408">
    <property type="entry name" value="2pore_dom_K_chnl_TWIK"/>
</dbReference>
<keyword evidence="20" id="KW-0539">Nucleus</keyword>
<feature type="region of interest" description="Disordered" evidence="25">
    <location>
        <begin position="3630"/>
        <end position="3670"/>
    </location>
</feature>
<dbReference type="GO" id="GO:0005267">
    <property type="term" value="F:potassium channel activity"/>
    <property type="evidence" value="ECO:0007669"/>
    <property type="project" value="UniProtKB-KW"/>
</dbReference>
<evidence type="ECO:0000256" key="8">
    <source>
        <dbReference type="ARBA" id="ARBA00022538"/>
    </source>
</evidence>
<evidence type="ECO:0000256" key="2">
    <source>
        <dbReference type="ARBA" id="ARBA00004155"/>
    </source>
</evidence>
<evidence type="ECO:0000259" key="27">
    <source>
        <dbReference type="PROSITE" id="PS50106"/>
    </source>
</evidence>
<feature type="compositionally biased region" description="Low complexity" evidence="25">
    <location>
        <begin position="3825"/>
        <end position="3836"/>
    </location>
</feature>
<evidence type="ECO:0000256" key="24">
    <source>
        <dbReference type="RuleBase" id="RU003857"/>
    </source>
</evidence>
<feature type="domain" description="PDZ" evidence="27">
    <location>
        <begin position="66"/>
        <end position="135"/>
    </location>
</feature>
<keyword evidence="15 24" id="KW-0406">Ion transport</keyword>
<comment type="catalytic activity">
    <reaction evidence="22">
        <text>K(+)(in) = K(+)(out)</text>
        <dbReference type="Rhea" id="RHEA:29463"/>
        <dbReference type="ChEBI" id="CHEBI:29103"/>
    </reaction>
</comment>
<feature type="region of interest" description="Disordered" evidence="25">
    <location>
        <begin position="1906"/>
        <end position="1925"/>
    </location>
</feature>
<feature type="region of interest" description="Disordered" evidence="25">
    <location>
        <begin position="4365"/>
        <end position="4450"/>
    </location>
</feature>
<comment type="caution">
    <text evidence="28">The sequence shown here is derived from an EMBL/GenBank/DDBJ whole genome shotgun (WGS) entry which is preliminary data.</text>
</comment>
<feature type="region of interest" description="Disordered" evidence="25">
    <location>
        <begin position="2575"/>
        <end position="2594"/>
    </location>
</feature>
<evidence type="ECO:0000256" key="9">
    <source>
        <dbReference type="ARBA" id="ARBA00022692"/>
    </source>
</evidence>
<comment type="subcellular location">
    <subcellularLocation>
        <location evidence="3">Endosome membrane</location>
        <topology evidence="3">Multi-pass membrane protein</topology>
    </subcellularLocation>
    <subcellularLocation>
        <location evidence="4">Late endosome membrane</location>
    </subcellularLocation>
    <subcellularLocation>
        <location evidence="2">Lysosome membrane</location>
        <topology evidence="2">Multi-pass membrane protein</topology>
    </subcellularLocation>
    <subcellularLocation>
        <location evidence="1">Nucleus</location>
    </subcellularLocation>
</comment>
<evidence type="ECO:0000256" key="26">
    <source>
        <dbReference type="SAM" id="Phobius"/>
    </source>
</evidence>
<dbReference type="Pfam" id="PF07885">
    <property type="entry name" value="Ion_trans_2"/>
    <property type="match status" value="2"/>
</dbReference>
<keyword evidence="8" id="KW-0633">Potassium transport</keyword>
<dbReference type="GO" id="GO:0005765">
    <property type="term" value="C:lysosomal membrane"/>
    <property type="evidence" value="ECO:0007669"/>
    <property type="project" value="UniProtKB-SubCell"/>
</dbReference>
<evidence type="ECO:0000256" key="3">
    <source>
        <dbReference type="ARBA" id="ARBA00004337"/>
    </source>
</evidence>
<evidence type="ECO:0000313" key="29">
    <source>
        <dbReference type="Proteomes" id="UP000281406"/>
    </source>
</evidence>
<dbReference type="PRINTS" id="PR01096">
    <property type="entry name" value="TWIK1CHANNEL"/>
</dbReference>
<feature type="compositionally biased region" description="Polar residues" evidence="25">
    <location>
        <begin position="4412"/>
        <end position="4426"/>
    </location>
</feature>
<feature type="region of interest" description="Disordered" evidence="25">
    <location>
        <begin position="634"/>
        <end position="660"/>
    </location>
</feature>
<feature type="compositionally biased region" description="Basic and acidic residues" evidence="25">
    <location>
        <begin position="4391"/>
        <end position="4406"/>
    </location>
</feature>
<feature type="region of interest" description="Disordered" evidence="25">
    <location>
        <begin position="2876"/>
        <end position="2915"/>
    </location>
</feature>
<dbReference type="Proteomes" id="UP000281406">
    <property type="component" value="Unassembled WGS sequence"/>
</dbReference>
<dbReference type="PRINTS" id="PR01333">
    <property type="entry name" value="2POREKCHANEL"/>
</dbReference>
<feature type="compositionally biased region" description="Polar residues" evidence="25">
    <location>
        <begin position="3962"/>
        <end position="3971"/>
    </location>
</feature>
<evidence type="ECO:0000256" key="14">
    <source>
        <dbReference type="ARBA" id="ARBA00022989"/>
    </source>
</evidence>
<dbReference type="GO" id="GO:0043484">
    <property type="term" value="P:regulation of RNA splicing"/>
    <property type="evidence" value="ECO:0007669"/>
    <property type="project" value="TreeGrafter"/>
</dbReference>
<evidence type="ECO:0000256" key="18">
    <source>
        <dbReference type="ARBA" id="ARBA00023180"/>
    </source>
</evidence>
<feature type="transmembrane region" description="Helical" evidence="26">
    <location>
        <begin position="4975"/>
        <end position="5000"/>
    </location>
</feature>
<feature type="compositionally biased region" description="Basic and acidic residues" evidence="25">
    <location>
        <begin position="5103"/>
        <end position="5112"/>
    </location>
</feature>
<dbReference type="InterPro" id="IPR052082">
    <property type="entry name" value="Myelin_sheath_structural"/>
</dbReference>
<keyword evidence="13" id="KW-0630">Potassium</keyword>
<dbReference type="PRINTS" id="PR01586">
    <property type="entry name" value="TWIKCHANNEL"/>
</dbReference>
<evidence type="ECO:0000256" key="25">
    <source>
        <dbReference type="SAM" id="MobiDB-lite"/>
    </source>
</evidence>
<evidence type="ECO:0000256" key="6">
    <source>
        <dbReference type="ARBA" id="ARBA00011748"/>
    </source>
</evidence>
<dbReference type="GO" id="GO:0031902">
    <property type="term" value="C:late endosome membrane"/>
    <property type="evidence" value="ECO:0007669"/>
    <property type="project" value="UniProtKB-SubCell"/>
</dbReference>
<evidence type="ECO:0000256" key="12">
    <source>
        <dbReference type="ARBA" id="ARBA00022826"/>
    </source>
</evidence>
<evidence type="ECO:0000256" key="23">
    <source>
        <dbReference type="ARBA" id="ARBA00068466"/>
    </source>
</evidence>
<protein>
    <recommendedName>
        <fullName evidence="23">Potassium channel subfamily K member 6</fullName>
    </recommendedName>
</protein>
<keyword evidence="9 24" id="KW-0812">Transmembrane</keyword>
<feature type="compositionally biased region" description="Basic and acidic residues" evidence="25">
    <location>
        <begin position="3876"/>
        <end position="3889"/>
    </location>
</feature>
<feature type="region of interest" description="Disordered" evidence="25">
    <location>
        <begin position="3813"/>
        <end position="3839"/>
    </location>
</feature>
<comment type="subunit">
    <text evidence="6">Homodimer; disulfide-linked.</text>
</comment>
<feature type="transmembrane region" description="Helical" evidence="26">
    <location>
        <begin position="5012"/>
        <end position="5029"/>
    </location>
</feature>
<keyword evidence="16 26" id="KW-0472">Membrane</keyword>
<dbReference type="PROSITE" id="PS50106">
    <property type="entry name" value="PDZ"/>
    <property type="match status" value="1"/>
</dbReference>
<evidence type="ECO:0000256" key="11">
    <source>
        <dbReference type="ARBA" id="ARBA00022753"/>
    </source>
</evidence>
<dbReference type="FunFam" id="1.10.287.70:FF:000119">
    <property type="entry name" value="Potassium channel subfamily K member"/>
    <property type="match status" value="1"/>
</dbReference>
<feature type="region of interest" description="Disordered" evidence="25">
    <location>
        <begin position="33"/>
        <end position="61"/>
    </location>
</feature>
<feature type="region of interest" description="Disordered" evidence="25">
    <location>
        <begin position="3584"/>
        <end position="3617"/>
    </location>
</feature>
<dbReference type="InterPro" id="IPR001779">
    <property type="entry name" value="2pore_dom_K_chnl_TWIK1"/>
</dbReference>
<dbReference type="PANTHER" id="PTHR23348">
    <property type="entry name" value="PERIAXIN/AHNAK"/>
    <property type="match status" value="1"/>
</dbReference>
<evidence type="ECO:0000256" key="20">
    <source>
        <dbReference type="ARBA" id="ARBA00023242"/>
    </source>
</evidence>
<evidence type="ECO:0000256" key="17">
    <source>
        <dbReference type="ARBA" id="ARBA00023157"/>
    </source>
</evidence>
<dbReference type="SMART" id="SM00228">
    <property type="entry name" value="PDZ"/>
    <property type="match status" value="1"/>
</dbReference>
<accession>A0A3N0Z320</accession>
<keyword evidence="21 24" id="KW-0407">Ion channel</keyword>
<keyword evidence="12" id="KW-0631">Potassium channel</keyword>
<feature type="transmembrane region" description="Helical" evidence="26">
    <location>
        <begin position="4932"/>
        <end position="4954"/>
    </location>
</feature>
<feature type="compositionally biased region" description="Polar residues" evidence="25">
    <location>
        <begin position="5114"/>
        <end position="5125"/>
    </location>
</feature>
<dbReference type="GO" id="GO:0046872">
    <property type="term" value="F:metal ion binding"/>
    <property type="evidence" value="ECO:0007669"/>
    <property type="project" value="UniProtKB-KW"/>
</dbReference>
<feature type="region of interest" description="Disordered" evidence="25">
    <location>
        <begin position="3345"/>
        <end position="3364"/>
    </location>
</feature>
<evidence type="ECO:0000313" key="28">
    <source>
        <dbReference type="EMBL" id="ROL52877.1"/>
    </source>
</evidence>
<dbReference type="Gene3D" id="1.10.287.70">
    <property type="match status" value="1"/>
</dbReference>
<evidence type="ECO:0000256" key="21">
    <source>
        <dbReference type="ARBA" id="ARBA00023303"/>
    </source>
</evidence>
<evidence type="ECO:0000256" key="7">
    <source>
        <dbReference type="ARBA" id="ARBA00022448"/>
    </source>
</evidence>
<sequence>MWISSSLDLISTFVSKVQKEKLHAELKQVLSQKRSQLRDTQSTDMEDPSNTDNKNEAEKDNQLSELVEVVVETQAEVGASGYSVVGGGEHGIFIKEVLKDSPAAKHLSLQKGDQLLSARVYFDNVKYEDALKILQCAEPYKVSFFLKRTVPGCEVSIRPGAQNLELRGPKAKMQRMSVKSVKPFKAKKRRGGRFGLKRLKENKKARARAELDIEGSPSRSDLSPVDVEFVFPKFKMRKDGKATADVSGDLEGAIASGKKKRKTRFPKIKATDAAVGEGNVSVDVATHEGEASGAKLKVKAKGPKFGMNFPKLKKSKLDVQSSNDSFEVKDLEAKIKPPLAECDLNVPQGKAETYVPNLEVSVKGKGEGPEIKMPKMNLDVSDTKITVPKFKLPKVRLSCHSDEIDGEASKQNDSYENKLKMSKIDIKAPNVDLDLNLSKTKSTDESKDAERINIAKLDTSLPNLNLDAKQKFGDDIDGSMVKEHLIFLPKLDIALPKIETSDVDIDLPTLDVSLPKMAAKNIDTEGHASTGVKFEVTKLDISLPKITSPEGEVMVEEPGAKIGKIHKPNINISFPKGKAQGKVEGHTEKGANVDVSLPEGGADIEGQFRKGGKFKMPSIGVSLPNVKLPEPSIDISLPKGKTEGNVELGEPSGKGGKFKMPHLDVSLPKMKLFTGEINTEDPEVKCEKFHMPSVDISLPKGKVEAGVEVEGHSGKGEMPKIDLKMSLPEGKISESHDVSISGVDISLPKGKTREHINLEVENGDKFQIPKFDVSLPKLKSGESDFDVKTPNTKVGKFHMPEIDISLLHKKDERDINVEPSGKCGRVEMPNVDISLPAVKASGVEISLPKMKSSQGDISIEESDSKRFNVPSVDISFPKVTGTGDVDVKRHSGKMGTFDMPKLDISLPKIESTKGEPEFKGGKLHMPSYNISSAKVKAEGDVCLKGETKKWTKFKMPKLDIDLPQMKSTGTEINIERPEVKGEKIDMPDVDISLPQGKVKGDGTVNVSTVNVAMPSVSISLPKSTNERDKNVNSHVKKGGKFHMPKLDLSLPRIKSRPVEVNVEGPELKGSTVHTPSIDISLPKDKTETKFDMEGHSGTDIKFEVQKIDISLPKVKAPEGEMRAEDPQIHGGKLNMPSVEISFPKGKVKGHTDLEGKTTGASKLKLPKFDISSPKMKSSEGEINIEATDIQGGKFHMPSIDISLPGGGAGGDVGVEEHTGKGRKFEMPKVDMSLPKLKSSGGEIGVEGPDIKGGKFHMPSIDISLPGGGAGGDIDVEGHAGKGGKLKMPKFDVSLPTLKPSGGEIDVEGPDIKGGKFHMPSIDISLPGGGAGGDVDVEGHAGKGGKLKMPKFDVSLPTLKSSGGEIDIEGPDIKGGKFHMPSIDISLPGGGAGGDIDVEGKAGKGGKLKMPKFDVSLPKLKPSGGEIDIEGPDIKGGKFHMPSMDISLPGGGARGDVDVEGHTGKGRKFKMPKLDVSLPKLKPSGGEIDVEGPDIKGEKFHMPSIDISLPGGGAGGDVDIEGHAGKGGKLKMPKFDVSLPKLKPSGGEIDVEGPDIKGGKFHMPSIDISLPGGGAGGDVDVEGHAGKGGKLKMPKFDVSLPTLKPSGGEIDIEGPDIKGGKFHMPSIDISLPGGGARGDVDVEGHTGKGGKFKMPKLDVSLPKLKPSGGEIDVEGPDIKGEKFHMPSIDISLPRGGAGGDVDVEGHAGKGGKFKMPKFDVSLPKLKPSGGEIDIEGPDIKGGKFHMPSIDISLPGGGAGADVDVEGHTGKGGKLKMPKVDVSLPKLKPSGGEIDIEGPDIKGGKFHMPSIDISLPGGGAGGDVDIEGHAGKGRKFEMPKFDVSLPKLKPSGGEIDIEGPDIKGGKFHMPSIDISLPGGGAGADVDVEGHTGKGGKFKMPKVDVSLPKLKPSGGEIDIEGPDIKGGKFPMPSIDISLPGGGAGGDVNVEGHAGIGRKFEMPKFDVSLPKLKPSGGEIDIEGPDIKGGKFHMPSIDISLPGGGARGDVDVEGHTGKGGKLKMPKVDVSLPKLKPSGGEINVEGPDIKGGKFHMPSIDISLPGGGAGGDIDVEGHAGKGGKLKMPKVDVSLPKLKPSGGEIDIEGPDIKGGKFHMPSIDISLPGGGAGGDVDVEGHTGKGRKFEMPKFDVSLPKLKPSGGEIDIEGPDIKGGKFHMPSIDISLPGGGARGDVDVEGHAGKGKKIEMPKFDASLPKFKSSGGKIDVEGPDIKGEKFHMPSIDISLPGGGARGDVDVEGHAGKGKKIEMPKFDVSLPKLKPSGGEINIEGPDIKGGKFHMPSIDISLPGGGAGADVEGHTGKGGKFKMPKVDVSLPKLKPSGGEINVEGPNIKGGKFHMPSIDISLPGGGAEGDIDVEGHIGKGGKLKMPKVDVSLPKLKPSGGEIDIEGPDIKGGKFHMPSIDISLPGGGAGGDVDAEGHTGKGGKLKMPKVDVSLPKLKPSGGEINVEGPDFKGGMFHMPSIDISLPGGGAKGDVDVEGHTGKGRKFEMPKFDVSLPKFKSPGGKIDVEGPDIKGEKFHMPSIDISLPGGGAGGDVDVEGHAGKGGKLKMPKVDVSLPKLKPSGGEIDVEGPNIKGGKFHMPSIDISLPGGGARGDVDIEGHAGKKGKMKMPQFDVSLPKLKPSGGEIDIEGPDFKGGKFHMPSIDISLSGGGARGDVDVERHAGKGGKMKMPKFDVSLPKLKPSGGEIDIEGPDIKGGKFHMPSIDIYLPGGGARGDVDIEGHAGKRGKMKMPQFDVSLPKLKPSGGEIDIEGPDFKGGKFHMPSIDISLSGGGARGDVDVERHAEKGGKMKMPKFDVSLPKLKPSGGEINVEGPDIKGGKFHMPSIDISLPGGGARGDVDVEGHAGKGRKFEMPKFDVSLPKLKPSGGEIDVEGPDIKGGKFQMPSKGISLPGTTEGGLDLDDDTKKGLRFHMPTVDISLPKMKLTERELKVGSEKKDKDISVPKMTYDSDAMTKATGAKISDLNVPEATLGGNIKLPTVKIPTVDISAPKVDLGFTLPKAKGSDRENIELLKAEGGRPSSGASFDVPDVSVKMPKISLPKFGRKLKSGDKLEPESPGLSIDLDLEKTSPSVETDAKMNKSKIKMPSIGTSKKDIKIIGPEAEMKIKAGSGGITKPEIRVEGPDDKVKYKLKFPKFKTTTPKAKLKDVEMDMPAVDNKGKVKMPAVEISLPTANIPECEVLLPKTEVDVSEADIRGYEGSLKIPKMPTIDISVPKVDLDVSLPRVKLHEPMESNTSDLNIDSSRGIVNFPHVKIPKVDLSLPHGKTGDTGNHEVDIGRRGKLRMPEVEISLPHVKNDTSNADIEIKGEKLKMPKISVPNVDISLLHGKTKETDDPDSEFGAKGGKLKMPDITVPKIDLSLPHGSKGESHAPDSELEGGKLKMPTVDISLPKIKSKGFAPELQLGEGKGKVMIPGIKLPTVDISLPRGKIEDSDTLEQGACGKEGKFKVTNIKIPKVDISLEGQQEDTEKTEVRKQGGNFQLPKMTMPKVDISLPYGKTVDTKASGSVEVEGGQRKMPDFKIPQVDISLPEGKTVEFDTKEVESGRGGGKFTISNVKIPKVDIVMSRDPDMSVPSTDAGLKDARKEGKKMRMPTTDIEGPNVDLELDLGLSKQGKKNKKKTALPEIDLSPTAPKEPIKGPKVKGSKFNIGMPKVKTGKTDANLKANLPAPKISELDFDIETAQADTNHSEEDKKQMGKVKIPKFGIPLPSLSSPEANITSSQVKVHSINVDSEVEYEGPRMPKVTKAVFVMVNPQTESFGKSRSNEKGKAVNLEEKVETEGKSKTAKLKLPKVTFSSGQRGSFDVTPSGSDDGTSSSLNGDKDEKAMFGKLKLPKLEFFSPYSKDTVQEEEMETSMTHLRKETSVESKESKKTISGTMRETDTLVYSKARTEMLAEREGSESPIPTVSAGFVTLKKSEEREETTWFKVPKVTLSPHSTGILHITPESSPKGSKSSLEEASGASDIIHSRRMLQQNNNNNCLDMAHRELLHECRRTNVSLTSALEFGAIPLIKGLRAWAVSGGYSKARRKAANGSRVQSACLQPPENRVGLRSWSGQVNSGYGHTLDSTNPGVRQGGLGALVTVATLKGTEGGGRQTQTRCLFLKAQGRGSYICAVGNRRAGARVTGPRTHTVILEGTKEELTCSSRGPKLSQDGTDDGGLFKAKPRAIRKWRKCSKTTGSAEKRTTAHGKEEIANQHCEPEDGVQKNAVITDTHNVTPCNTITQCQKGSSASYPSKEDINALGEDKRAHCKTVAPESMDPQTCCSSAKPCAKAAEMSINQSDYCSEIDEGSSCANGDAQGDPKVSKRDLESIDHQNIDNFVADVPNLESSVASEANFESLEIKSTTTNCNNEPSIDHSSIKTPSEVPVSIQKNQESRPNERLLDRENLHSVETGDLTTQRDGSPDTKNTVMPEGRTPVGVECSTTEKKWRPPMCSPQHWEELITEHGELEVQQSDKSSSQGFSTPTTNITVTAIHSQPNPAPTTTAAIATAIPALSNGEVGARGGDLLPLVNSELLSEPARVDDSDKVATDEGSLDVGEEEDEFGAFMQAGAEQLWMNGFSEVQQLAAGEDYNCDECTSSIDANEPTSWASDWTADQSFQQSESTWIAFSQETVEQKIVPDGQWWPSTEKPNLFLSPLHNVSNVFLEAFPSEKTPCEDPEYIPTLKQLLQGPAENSNIGDHKQQSLLDGLQDLDRMIGVKYKRAESLPCKLLLQSLHLERPSSGVNENETFALYLSTHKIQSITHVTEYSYFLATVANFCQRVEDCEGWSLNQSKTSLPQIKSRCHRVPTNPTMSTAFRSCFVLSGFILAYITYLILGALVFSAIERPVEETLKSDLNALKAEFLNLSCINASALESFLDRVLKANKYGVSVLENASLRTNWDLASSLFFANTMVTTVGYGHTTPLSDAGKAFSIVYALIGVPFTMLVLTACVQRLMHPLTYGPISMCQQRAGLQPRAASVVHFIVLLVLVVLGFFVIPALVFSAIEESWSFLDAFYFCFISLCTIGLGDFVPAEKPGQRLRALYKISVMVYLFVGLMVMFLVLRTFHKLADVYGWTTFFQLPSYEEEDEDKEPIIEHEPDDESPEAEKASHKPLDPSSQVSYNSINR</sequence>
<dbReference type="EMBL" id="RJVU01014363">
    <property type="protein sequence ID" value="ROL52877.1"/>
    <property type="molecule type" value="Genomic_DNA"/>
</dbReference>